<evidence type="ECO:0000313" key="2">
    <source>
        <dbReference type="Proteomes" id="UP000246464"/>
    </source>
</evidence>
<organism evidence="1 2">
    <name type="scientific">Scophthalmus maximus</name>
    <name type="common">Turbot</name>
    <name type="synonym">Psetta maxima</name>
    <dbReference type="NCBI Taxonomy" id="52904"/>
    <lineage>
        <taxon>Eukaryota</taxon>
        <taxon>Metazoa</taxon>
        <taxon>Chordata</taxon>
        <taxon>Craniata</taxon>
        <taxon>Vertebrata</taxon>
        <taxon>Euteleostomi</taxon>
        <taxon>Actinopterygii</taxon>
        <taxon>Neopterygii</taxon>
        <taxon>Teleostei</taxon>
        <taxon>Neoteleostei</taxon>
        <taxon>Acanthomorphata</taxon>
        <taxon>Carangaria</taxon>
        <taxon>Pleuronectiformes</taxon>
        <taxon>Pleuronectoidei</taxon>
        <taxon>Scophthalmidae</taxon>
        <taxon>Scophthalmus</taxon>
    </lineage>
</organism>
<dbReference type="EMBL" id="CP026258">
    <property type="protein sequence ID" value="AWP14935.1"/>
    <property type="molecule type" value="Genomic_DNA"/>
</dbReference>
<sequence>MNGCRRRRASFVRAETGFNEDNDVTNEVIISGFLCETGLLEKIFTQEEELDFVR</sequence>
<dbReference type="AlphaFoldDB" id="A0A2U9CEA1"/>
<dbReference type="Proteomes" id="UP000246464">
    <property type="component" value="Chromosome 16"/>
</dbReference>
<keyword evidence="2" id="KW-1185">Reference proteome</keyword>
<protein>
    <submittedName>
        <fullName evidence="1">Uncharacterized protein</fullName>
    </submittedName>
</protein>
<evidence type="ECO:0000313" key="1">
    <source>
        <dbReference type="EMBL" id="AWP14935.1"/>
    </source>
</evidence>
<proteinExistence type="predicted"/>
<name>A0A2U9CEA1_SCOMX</name>
<gene>
    <name evidence="1" type="ORF">SMAX5B_015152</name>
</gene>
<accession>A0A2U9CEA1</accession>
<reference evidence="1 2" key="1">
    <citation type="submission" date="2017-12" db="EMBL/GenBank/DDBJ databases">
        <title>Integrating genomic resources of turbot (Scophthalmus maximus) in depth evaluation of genetic and physical mapping variation across individuals.</title>
        <authorList>
            <person name="Martinez P."/>
        </authorList>
    </citation>
    <scope>NUCLEOTIDE SEQUENCE [LARGE SCALE GENOMIC DNA]</scope>
</reference>